<dbReference type="RefSeq" id="WP_140797702.1">
    <property type="nucleotide sequence ID" value="NZ_CP017173.1"/>
</dbReference>
<evidence type="ECO:0000313" key="2">
    <source>
        <dbReference type="Proteomes" id="UP000320179"/>
    </source>
</evidence>
<sequence length="230" mass="26731">MREVDFSQLKADDEFLSDLGADVWLMDNHRWAFLVWTRFGRERGIERFSLIHADHHWDGVNDFYEREEERARLLAADLVEIEAMVRNKEFIQFDSFIAPAVIRKLVTEVHFFCRQTDTEVGLDEQLLIATGARQYVHNDPGQLASVRFEDPIIFDLCLDLFNRTNKWATGDLWTDDEIDGFLQNVRPVIERADLVTVSLSFDYSGTAADTRHLAGLVVPRIVQWRSTHNC</sequence>
<dbReference type="Proteomes" id="UP000320179">
    <property type="component" value="Chromosome"/>
</dbReference>
<dbReference type="AlphaFoldDB" id="A0AAE6KRG8"/>
<reference evidence="1 2" key="1">
    <citation type="journal article" date="2019" name="Science">
        <title>Social genes are selection hotspots in kin groups of a soil microbe.</title>
        <authorList>
            <person name="Wielgoss S."/>
            <person name="Wolfensberger R."/>
            <person name="Sun L."/>
            <person name="Fiegna F."/>
            <person name="Velicer G.J."/>
        </authorList>
    </citation>
    <scope>NUCLEOTIDE SEQUENCE [LARGE SCALE GENOMIC DNA]</scope>
    <source>
        <strain evidence="1 2">MC3.5.9c15</strain>
    </source>
</reference>
<gene>
    <name evidence="1" type="ORF">BHS09_09055</name>
</gene>
<accession>A0AAE6KRG8</accession>
<dbReference type="EMBL" id="CP017174">
    <property type="protein sequence ID" value="QDE67134.1"/>
    <property type="molecule type" value="Genomic_DNA"/>
</dbReference>
<proteinExistence type="predicted"/>
<dbReference type="Pfam" id="PF12640">
    <property type="entry name" value="UPF0489"/>
    <property type="match status" value="1"/>
</dbReference>
<dbReference type="InterPro" id="IPR024131">
    <property type="entry name" value="UPF0489"/>
</dbReference>
<name>A0AAE6KRG8_MYXXA</name>
<protein>
    <submittedName>
        <fullName evidence="1">Uncharacterized protein</fullName>
    </submittedName>
</protein>
<evidence type="ECO:0000313" key="1">
    <source>
        <dbReference type="EMBL" id="QDE67134.1"/>
    </source>
</evidence>
<organism evidence="1 2">
    <name type="scientific">Myxococcus xanthus</name>
    <dbReference type="NCBI Taxonomy" id="34"/>
    <lineage>
        <taxon>Bacteria</taxon>
        <taxon>Pseudomonadati</taxon>
        <taxon>Myxococcota</taxon>
        <taxon>Myxococcia</taxon>
        <taxon>Myxococcales</taxon>
        <taxon>Cystobacterineae</taxon>
        <taxon>Myxococcaceae</taxon>
        <taxon>Myxococcus</taxon>
    </lineage>
</organism>